<dbReference type="SUPFAM" id="SSF51735">
    <property type="entry name" value="NAD(P)-binding Rossmann-fold domains"/>
    <property type="match status" value="1"/>
</dbReference>
<dbReference type="Proteomes" id="UP000250299">
    <property type="component" value="Chromosome"/>
</dbReference>
<dbReference type="OrthoDB" id="9801056at2"/>
<dbReference type="Pfam" id="PF01370">
    <property type="entry name" value="Epimerase"/>
    <property type="match status" value="1"/>
</dbReference>
<organism evidence="2 3">
    <name type="scientific">Pseudomonas putida</name>
    <name type="common">Arthrobacter siderocapsulatus</name>
    <dbReference type="NCBI Taxonomy" id="303"/>
    <lineage>
        <taxon>Bacteria</taxon>
        <taxon>Pseudomonadati</taxon>
        <taxon>Pseudomonadota</taxon>
        <taxon>Gammaproteobacteria</taxon>
        <taxon>Pseudomonadales</taxon>
        <taxon>Pseudomonadaceae</taxon>
        <taxon>Pseudomonas</taxon>
    </lineage>
</organism>
<evidence type="ECO:0000313" key="2">
    <source>
        <dbReference type="EMBL" id="AWY43536.1"/>
    </source>
</evidence>
<dbReference type="EMBL" id="CP029693">
    <property type="protein sequence ID" value="AWY43536.1"/>
    <property type="molecule type" value="Genomic_DNA"/>
</dbReference>
<gene>
    <name evidence="2" type="ORF">DKY63_27885</name>
</gene>
<feature type="domain" description="NAD-dependent epimerase/dehydratase" evidence="1">
    <location>
        <begin position="6"/>
        <end position="227"/>
    </location>
</feature>
<sequence>MKKTRVLVTGASGFVGSALVAKLLASEAFLPVCALRNLGSFPCEQVLFDLESGPLIGTLQGVDTIVHTAARVHVMGAAGSNQLDVFRQTNVEGTLKLARCAVQAGVRRFIFISSVKVNGERTSPGKPFTPFDQPAPVDAYGISKSEAEVALSALSADSGLEVVIIRPPLVYGPGVKANFQTMLDWVHSRIPLPFGSIKNQRSLVALDNLLDLIVHCVDHPAAPGKVFLVSDGEDLSTTQLLKRVSRSMGMRSVLVPVPQYLLVMCLNFLGRRALATRLCGSLQVDISQTRELLGWAPPISCQQALDDVAKYFLETKKK</sequence>
<reference evidence="2 3" key="1">
    <citation type="submission" date="2018-05" db="EMBL/GenBank/DDBJ databases">
        <title>Whole genome sequence of Pseudomonas putida JBC17.</title>
        <authorList>
            <person name="Lee Y.H."/>
            <person name="David K."/>
        </authorList>
    </citation>
    <scope>NUCLEOTIDE SEQUENCE [LARGE SCALE GENOMIC DNA]</scope>
    <source>
        <strain evidence="2 3">JBC17</strain>
    </source>
</reference>
<protein>
    <submittedName>
        <fullName evidence="2">NAD-dependent epimerase/dehydratase family protein</fullName>
    </submittedName>
</protein>
<dbReference type="AlphaFoldDB" id="A0A2Z4RRA2"/>
<proteinExistence type="predicted"/>
<dbReference type="InterPro" id="IPR050177">
    <property type="entry name" value="Lipid_A_modif_metabolic_enz"/>
</dbReference>
<accession>A0A2Z4RRA2</accession>
<dbReference type="PANTHER" id="PTHR43245:SF58">
    <property type="entry name" value="BLL5923 PROTEIN"/>
    <property type="match status" value="1"/>
</dbReference>
<name>A0A2Z4RRA2_PSEPU</name>
<dbReference type="InterPro" id="IPR001509">
    <property type="entry name" value="Epimerase_deHydtase"/>
</dbReference>
<evidence type="ECO:0000259" key="1">
    <source>
        <dbReference type="Pfam" id="PF01370"/>
    </source>
</evidence>
<evidence type="ECO:0000313" key="3">
    <source>
        <dbReference type="Proteomes" id="UP000250299"/>
    </source>
</evidence>
<dbReference type="Gene3D" id="3.40.50.720">
    <property type="entry name" value="NAD(P)-binding Rossmann-like Domain"/>
    <property type="match status" value="1"/>
</dbReference>
<dbReference type="PANTHER" id="PTHR43245">
    <property type="entry name" value="BIFUNCTIONAL POLYMYXIN RESISTANCE PROTEIN ARNA"/>
    <property type="match status" value="1"/>
</dbReference>
<dbReference type="CDD" id="cd05232">
    <property type="entry name" value="UDP_G4E_4_SDR_e"/>
    <property type="match status" value="1"/>
</dbReference>
<dbReference type="InterPro" id="IPR036291">
    <property type="entry name" value="NAD(P)-bd_dom_sf"/>
</dbReference>